<dbReference type="Proteomes" id="UP000225706">
    <property type="component" value="Unassembled WGS sequence"/>
</dbReference>
<evidence type="ECO:0000313" key="2">
    <source>
        <dbReference type="Proteomes" id="UP000225706"/>
    </source>
</evidence>
<reference evidence="2" key="1">
    <citation type="journal article" date="2017" name="bioRxiv">
        <title>Comparative analysis of the genomes of Stylophora pistillata and Acropora digitifera provides evidence for extensive differences between species of corals.</title>
        <authorList>
            <person name="Voolstra C.R."/>
            <person name="Li Y."/>
            <person name="Liew Y.J."/>
            <person name="Baumgarten S."/>
            <person name="Zoccola D."/>
            <person name="Flot J.-F."/>
            <person name="Tambutte S."/>
            <person name="Allemand D."/>
            <person name="Aranda M."/>
        </authorList>
    </citation>
    <scope>NUCLEOTIDE SEQUENCE [LARGE SCALE GENOMIC DNA]</scope>
</reference>
<gene>
    <name evidence="1" type="ORF">AWC38_SpisGene19421</name>
</gene>
<name>A0A2B4RHM5_STYPI</name>
<proteinExistence type="predicted"/>
<accession>A0A2B4RHM5</accession>
<organism evidence="1 2">
    <name type="scientific">Stylophora pistillata</name>
    <name type="common">Smooth cauliflower coral</name>
    <dbReference type="NCBI Taxonomy" id="50429"/>
    <lineage>
        <taxon>Eukaryota</taxon>
        <taxon>Metazoa</taxon>
        <taxon>Cnidaria</taxon>
        <taxon>Anthozoa</taxon>
        <taxon>Hexacorallia</taxon>
        <taxon>Scleractinia</taxon>
        <taxon>Astrocoeniina</taxon>
        <taxon>Pocilloporidae</taxon>
        <taxon>Stylophora</taxon>
    </lineage>
</organism>
<protein>
    <recommendedName>
        <fullName evidence="3">Peptidase aspartic putative domain-containing protein</fullName>
    </recommendedName>
</protein>
<dbReference type="PANTHER" id="PTHR47331:SF1">
    <property type="entry name" value="GAG-LIKE PROTEIN"/>
    <property type="match status" value="1"/>
</dbReference>
<comment type="caution">
    <text evidence="1">The sequence shown here is derived from an EMBL/GenBank/DDBJ whole genome shotgun (WGS) entry which is preliminary data.</text>
</comment>
<evidence type="ECO:0008006" key="3">
    <source>
        <dbReference type="Google" id="ProtNLM"/>
    </source>
</evidence>
<sequence>MKKLRDKIWPSLIEDKRDLTSADLAAKLASYDVTWRKFVDAHECFMEIVELEPEKRRAQVMYDEELAKKMELGGVVKRFRRLPGSESMFSLRSVRQLEIEAERKSAKTAEMEAERAYISFSALDQENGAGKVEGTSSIVKKEKEPPALKLVGHEENVIEQSDVKLEMKSPKQDNSPEPASYESILELPIAKRSKQPVAHPQEDIIAVSETERDCDLPLSTQNIQRQERTVVPTKPSSAGYKAVLKITILCYTPTPMNEWKERVLQTLVSMVLLRTQEMVISRIIPLQVNQLSGTERLNQEQQSASGSSMTAATGADERRVCLGVLPVQVKAKGGARIMETYALLESGSEVTLCKEQLFSELGTRGSKCSYELQGVTGLRKIEGHVVDVVVMSVDGKVSEELLNVRTVEQIPVAVSCIPRKEDISNWFHLRDIDLQQLSQSDVGLIIGLKEKPTLFIPLECRSGKSGEPVAVLYSLGWTVMGPLSDVGDSNDCSVNFLRLGKREFYIDEPVEEFEVHRLHGREGVDRQRVMNEA</sequence>
<evidence type="ECO:0000313" key="1">
    <source>
        <dbReference type="EMBL" id="PFX16313.1"/>
    </source>
</evidence>
<dbReference type="PANTHER" id="PTHR47331">
    <property type="entry name" value="PHD-TYPE DOMAIN-CONTAINING PROTEIN"/>
    <property type="match status" value="1"/>
</dbReference>
<keyword evidence="2" id="KW-1185">Reference proteome</keyword>
<dbReference type="EMBL" id="LSMT01000556">
    <property type="protein sequence ID" value="PFX16313.1"/>
    <property type="molecule type" value="Genomic_DNA"/>
</dbReference>
<dbReference type="AlphaFoldDB" id="A0A2B4RHM5"/>